<evidence type="ECO:0000313" key="3">
    <source>
        <dbReference type="Proteomes" id="UP001319104"/>
    </source>
</evidence>
<evidence type="ECO:0000313" key="2">
    <source>
        <dbReference type="EMBL" id="MBS9525395.1"/>
    </source>
</evidence>
<dbReference type="PANTHER" id="PTHR46246:SF1">
    <property type="entry name" value="GUANOSINE-3',5'-BIS(DIPHOSPHATE) 3'-PYROPHOSPHOHYDROLASE MESH1"/>
    <property type="match status" value="1"/>
</dbReference>
<gene>
    <name evidence="2" type="ORF">KI659_15350</name>
</gene>
<feature type="domain" description="HD" evidence="1">
    <location>
        <begin position="25"/>
        <end position="128"/>
    </location>
</feature>
<name>A0AAP2G5C7_9BACT</name>
<evidence type="ECO:0000259" key="1">
    <source>
        <dbReference type="PROSITE" id="PS51831"/>
    </source>
</evidence>
<dbReference type="RefSeq" id="WP_213946252.1">
    <property type="nucleotide sequence ID" value="NZ_JAHCMY010000011.1"/>
</dbReference>
<dbReference type="Proteomes" id="UP001319104">
    <property type="component" value="Unassembled WGS sequence"/>
</dbReference>
<organism evidence="2 3">
    <name type="scientific">Litoribacter ruber</name>
    <dbReference type="NCBI Taxonomy" id="702568"/>
    <lineage>
        <taxon>Bacteria</taxon>
        <taxon>Pseudomonadati</taxon>
        <taxon>Bacteroidota</taxon>
        <taxon>Cytophagia</taxon>
        <taxon>Cytophagales</taxon>
        <taxon>Cyclobacteriaceae</taxon>
        <taxon>Litoribacter</taxon>
    </lineage>
</organism>
<keyword evidence="3" id="KW-1185">Reference proteome</keyword>
<dbReference type="CDD" id="cd00077">
    <property type="entry name" value="HDc"/>
    <property type="match status" value="1"/>
</dbReference>
<accession>A0AAP2G5C7</accession>
<dbReference type="InterPro" id="IPR003607">
    <property type="entry name" value="HD/PDEase_dom"/>
</dbReference>
<proteinExistence type="predicted"/>
<dbReference type="GO" id="GO:0008893">
    <property type="term" value="F:guanosine-3',5'-bis(diphosphate) 3'-diphosphatase activity"/>
    <property type="evidence" value="ECO:0007669"/>
    <property type="project" value="TreeGrafter"/>
</dbReference>
<dbReference type="InterPro" id="IPR006674">
    <property type="entry name" value="HD_domain"/>
</dbReference>
<reference evidence="2 3" key="1">
    <citation type="submission" date="2021-05" db="EMBL/GenBank/DDBJ databases">
        <authorList>
            <person name="Zhang Z.D."/>
            <person name="Osman G."/>
        </authorList>
    </citation>
    <scope>NUCLEOTIDE SEQUENCE [LARGE SCALE GENOMIC DNA]</scope>
    <source>
        <strain evidence="2 3">KCTC 32217</strain>
    </source>
</reference>
<sequence length="191" mass="22105">MIFEAIKFACQAHEGHFRKGTNIPYISHLTNVMKILLEYGYDEEVAVAGLLHDTVEDTPVTIEQVEAKFGAKVAHLVKGATEPSKLNHREGEEEAPWKERKSHTIDYVGREQDEAILALALADKLDNIRAIARDYRRVGDAIWDRFNAPYEQQNWYYYSLAEAFLSRQEEFGEEYRTLTEEFSEAVREMFP</sequence>
<dbReference type="SUPFAM" id="SSF109604">
    <property type="entry name" value="HD-domain/PDEase-like"/>
    <property type="match status" value="1"/>
</dbReference>
<dbReference type="PANTHER" id="PTHR46246">
    <property type="entry name" value="GUANOSINE-3',5'-BIS(DIPHOSPHATE) 3'-PYROPHOSPHOHYDROLASE MESH1"/>
    <property type="match status" value="1"/>
</dbReference>
<dbReference type="AlphaFoldDB" id="A0AAP2G5C7"/>
<dbReference type="PROSITE" id="PS51831">
    <property type="entry name" value="HD"/>
    <property type="match status" value="1"/>
</dbReference>
<dbReference type="SMART" id="SM00471">
    <property type="entry name" value="HDc"/>
    <property type="match status" value="1"/>
</dbReference>
<dbReference type="EMBL" id="JAHCMY010000011">
    <property type="protein sequence ID" value="MBS9525395.1"/>
    <property type="molecule type" value="Genomic_DNA"/>
</dbReference>
<protein>
    <submittedName>
        <fullName evidence="2">HD domain-containing protein</fullName>
    </submittedName>
</protein>
<dbReference type="Pfam" id="PF13328">
    <property type="entry name" value="HD_4"/>
    <property type="match status" value="1"/>
</dbReference>
<dbReference type="InterPro" id="IPR052194">
    <property type="entry name" value="MESH1"/>
</dbReference>
<dbReference type="Gene3D" id="1.10.3210.10">
    <property type="entry name" value="Hypothetical protein af1432"/>
    <property type="match status" value="1"/>
</dbReference>
<comment type="caution">
    <text evidence="2">The sequence shown here is derived from an EMBL/GenBank/DDBJ whole genome shotgun (WGS) entry which is preliminary data.</text>
</comment>